<dbReference type="GeneID" id="18563549"/>
<organism evidence="1 2">
    <name type="scientific">Bacillus phage G</name>
    <dbReference type="NCBI Taxonomy" id="2884420"/>
    <lineage>
        <taxon>Viruses</taxon>
        <taxon>Duplodnaviria</taxon>
        <taxon>Heunggongvirae</taxon>
        <taxon>Uroviricota</taxon>
        <taxon>Caudoviricetes</taxon>
        <taxon>Donellivirus</taxon>
        <taxon>Donellivirus gee</taxon>
    </lineage>
</organism>
<accession>G3MA75</accession>
<dbReference type="Pfam" id="PF15891">
    <property type="entry name" value="Nuc_deoxyri_tr2"/>
    <property type="match status" value="1"/>
</dbReference>
<sequence length="396" mass="45311">MKRLVKANKLEVIYSDQQFPNKVVKSIFLAGPTPRNEEVVSWRKEALEILNDMNFNGTVFVPEPSTGVYEDYTQQIDWELSAMKRADVILFWIPRKLRQDFEMAGLTTNVEFGSWIDSGKVVVGFPEDAEKVRYLKELAKKSEVECHNSLKGTLKEAIDKLGEGAARENGEVEVPLMVWNTLTFQNWYNAQKGAGNTLEHADLKFTTRVGPKKDIIFLWILHVDVFIASENRNKTNEFVVSRTNTSYTVIYKKAENILDTEVVLIKEFRSPAATKDGYVWELVGGSSFKGTEDALSIAADEIREETDFVVSKERISYVQERQLNSTLTAHKTSIFSLEINDEELQWFKDEKGKVHGNEEDTERTYIEVLKVSEILENELLDWSNIGMIMKVLNAEN</sequence>
<dbReference type="SUPFAM" id="SSF55811">
    <property type="entry name" value="Nudix"/>
    <property type="match status" value="1"/>
</dbReference>
<dbReference type="Gene3D" id="3.90.79.10">
    <property type="entry name" value="Nucleoside Triphosphate Pyrophosphohydrolase"/>
    <property type="match status" value="1"/>
</dbReference>
<dbReference type="InterPro" id="IPR015797">
    <property type="entry name" value="NUDIX_hydrolase-like_dom_sf"/>
</dbReference>
<keyword evidence="2" id="KW-1185">Reference proteome</keyword>
<dbReference type="SUPFAM" id="SSF52309">
    <property type="entry name" value="N-(deoxy)ribosyltransferase-like"/>
    <property type="match status" value="1"/>
</dbReference>
<evidence type="ECO:0000313" key="2">
    <source>
        <dbReference type="Proteomes" id="UP000009273"/>
    </source>
</evidence>
<dbReference type="InterPro" id="IPR039470">
    <property type="entry name" value="Nuc_deoxyri_tr2"/>
</dbReference>
<gene>
    <name evidence="1" type="primary">334</name>
    <name evidence="1" type="ORF">G_334</name>
</gene>
<reference evidence="1 2" key="1">
    <citation type="submission" date="2011-09" db="EMBL/GenBank/DDBJ databases">
        <authorList>
            <person name="Pope W.H."/>
            <person name="Pedulla M.L."/>
            <person name="Ford M.E."/>
            <person name="Peebles C.L."/>
            <person name="Hatfull G.H."/>
            <person name="Hendrix R.W."/>
        </authorList>
    </citation>
    <scope>NUCLEOTIDE SEQUENCE [LARGE SCALE GENOMIC DNA]</scope>
    <source>
        <strain evidence="1">G</strain>
    </source>
</reference>
<dbReference type="Proteomes" id="UP000009273">
    <property type="component" value="Segment"/>
</dbReference>
<evidence type="ECO:0000313" key="1">
    <source>
        <dbReference type="EMBL" id="AEO93593.1"/>
    </source>
</evidence>
<dbReference type="KEGG" id="vg:18563549"/>
<name>G3MA75_9CAUD</name>
<dbReference type="EMBL" id="JN638751">
    <property type="protein sequence ID" value="AEO93593.1"/>
    <property type="molecule type" value="Genomic_DNA"/>
</dbReference>
<proteinExistence type="predicted"/>
<dbReference type="Gene3D" id="3.40.50.450">
    <property type="match status" value="1"/>
</dbReference>
<dbReference type="RefSeq" id="YP_009015637.1">
    <property type="nucleotide sequence ID" value="NC_023719.1"/>
</dbReference>
<protein>
    <submittedName>
        <fullName evidence="1">Gp334</fullName>
    </submittedName>
</protein>